<dbReference type="FunFam" id="2.60.120.1440:FF:000001">
    <property type="entry name" value="Putative anti-sigma factor"/>
    <property type="match status" value="1"/>
</dbReference>
<evidence type="ECO:0000256" key="1">
    <source>
        <dbReference type="SAM" id="Phobius"/>
    </source>
</evidence>
<dbReference type="Pfam" id="PF16344">
    <property type="entry name" value="FecR_C"/>
    <property type="match status" value="1"/>
</dbReference>
<reference evidence="4 5" key="1">
    <citation type="submission" date="2016-07" db="EMBL/GenBank/DDBJ databases">
        <title>Genome analysis of Sphingobacterium siyangense T12B17.</title>
        <authorList>
            <person name="Xu D."/>
            <person name="Su Y."/>
            <person name="Zheng S."/>
        </authorList>
    </citation>
    <scope>NUCLEOTIDE SEQUENCE [LARGE SCALE GENOMIC DNA]</scope>
    <source>
        <strain evidence="4 5">T12B17</strain>
    </source>
</reference>
<keyword evidence="5" id="KW-1185">Reference proteome</keyword>
<feature type="domain" description="Protein FecR C-terminal" evidence="3">
    <location>
        <begin position="274"/>
        <end position="342"/>
    </location>
</feature>
<keyword evidence="1" id="KW-0472">Membrane</keyword>
<evidence type="ECO:0000313" key="5">
    <source>
        <dbReference type="Proteomes" id="UP000286402"/>
    </source>
</evidence>
<dbReference type="PIRSF" id="PIRSF018266">
    <property type="entry name" value="FecR"/>
    <property type="match status" value="1"/>
</dbReference>
<dbReference type="PANTHER" id="PTHR30273:SF2">
    <property type="entry name" value="PROTEIN FECR"/>
    <property type="match status" value="1"/>
</dbReference>
<dbReference type="EMBL" id="MCAQ01000029">
    <property type="protein sequence ID" value="RKF31011.1"/>
    <property type="molecule type" value="Genomic_DNA"/>
</dbReference>
<evidence type="ECO:0008006" key="6">
    <source>
        <dbReference type="Google" id="ProtNLM"/>
    </source>
</evidence>
<dbReference type="AlphaFoldDB" id="A0A420FDU7"/>
<evidence type="ECO:0000313" key="4">
    <source>
        <dbReference type="EMBL" id="RKF31011.1"/>
    </source>
</evidence>
<dbReference type="PANTHER" id="PTHR30273">
    <property type="entry name" value="PERIPLASMIC SIGNAL SENSOR AND SIGMA FACTOR ACTIVATOR FECR-RELATED"/>
    <property type="match status" value="1"/>
</dbReference>
<dbReference type="Gene3D" id="2.60.120.1440">
    <property type="match status" value="1"/>
</dbReference>
<dbReference type="InterPro" id="IPR006860">
    <property type="entry name" value="FecR"/>
</dbReference>
<dbReference type="GO" id="GO:0016989">
    <property type="term" value="F:sigma factor antagonist activity"/>
    <property type="evidence" value="ECO:0007669"/>
    <property type="project" value="TreeGrafter"/>
</dbReference>
<dbReference type="InterPro" id="IPR032508">
    <property type="entry name" value="FecR_C"/>
</dbReference>
<proteinExistence type="predicted"/>
<dbReference type="Pfam" id="PF04773">
    <property type="entry name" value="FecR"/>
    <property type="match status" value="1"/>
</dbReference>
<protein>
    <recommendedName>
        <fullName evidence="6">FecR family protein</fullName>
    </recommendedName>
</protein>
<dbReference type="InterPro" id="IPR012373">
    <property type="entry name" value="Ferrdict_sens_TM"/>
</dbReference>
<dbReference type="Proteomes" id="UP000286402">
    <property type="component" value="Unassembled WGS sequence"/>
</dbReference>
<sequence>MDQDQLLALLNKEIQGKLTPEEKLLFEKLLIDNPDHQLLYHFIKNQQRTPSSTIEKTEMAFDQLWKKLEDSTPENIPIRSRVKKRYLFYLVAASIAIFFFVGMWRYLSQQEVVEYRMSYSSNKGEKRIISLPDGSTVWLNGDSKLYLATDFNKKERRVKLVGEGFFAVAKDKKHPFIVSCKDSEVKVLGTKFNIRAYQDENKTQTSLVEGAIELKSQNSGETYKMVPGEKLIIAHNSIGSKFSDKSSTNGVKRTALIVQDGEKMPSEALWLENKLSFEADPMNIVASKIGKWYNRNIVIDNTELEKTTFTGTMENYSLEMVLKTILLANPKLHIREENESIILY</sequence>
<dbReference type="RefSeq" id="WP_120336436.1">
    <property type="nucleotide sequence ID" value="NZ_MCAQ01000029.1"/>
</dbReference>
<gene>
    <name evidence="4" type="ORF">BCY89_19005</name>
</gene>
<comment type="caution">
    <text evidence="4">The sequence shown here is derived from an EMBL/GenBank/DDBJ whole genome shotgun (WGS) entry which is preliminary data.</text>
</comment>
<organism evidence="4 5">
    <name type="scientific">Sphingobacterium siyangense</name>
    <dbReference type="NCBI Taxonomy" id="459529"/>
    <lineage>
        <taxon>Bacteria</taxon>
        <taxon>Pseudomonadati</taxon>
        <taxon>Bacteroidota</taxon>
        <taxon>Sphingobacteriia</taxon>
        <taxon>Sphingobacteriales</taxon>
        <taxon>Sphingobacteriaceae</taxon>
        <taxon>Sphingobacterium</taxon>
    </lineage>
</organism>
<keyword evidence="1" id="KW-0812">Transmembrane</keyword>
<name>A0A420FDU7_9SPHI</name>
<evidence type="ECO:0000259" key="3">
    <source>
        <dbReference type="Pfam" id="PF16344"/>
    </source>
</evidence>
<keyword evidence="1" id="KW-1133">Transmembrane helix</keyword>
<feature type="transmembrane region" description="Helical" evidence="1">
    <location>
        <begin position="86"/>
        <end position="107"/>
    </location>
</feature>
<evidence type="ECO:0000259" key="2">
    <source>
        <dbReference type="Pfam" id="PF04773"/>
    </source>
</evidence>
<accession>A0A420FDU7</accession>
<feature type="domain" description="FecR protein" evidence="2">
    <location>
        <begin position="119"/>
        <end position="213"/>
    </location>
</feature>
<dbReference type="Gene3D" id="3.55.50.30">
    <property type="match status" value="1"/>
</dbReference>